<dbReference type="CDD" id="cd07205">
    <property type="entry name" value="Pat_PNPLA6_PNPLA7_NTE1_like"/>
    <property type="match status" value="1"/>
</dbReference>
<feature type="short sequence motif" description="GXSXG" evidence="4">
    <location>
        <begin position="43"/>
        <end position="47"/>
    </location>
</feature>
<dbReference type="SUPFAM" id="SSF52151">
    <property type="entry name" value="FabD/lysophospholipase-like"/>
    <property type="match status" value="1"/>
</dbReference>
<name>A0A160T4Z9_9CHLR</name>
<dbReference type="GO" id="GO:0016787">
    <property type="term" value="F:hydrolase activity"/>
    <property type="evidence" value="ECO:0007669"/>
    <property type="project" value="UniProtKB-UniRule"/>
</dbReference>
<keyword evidence="1 4" id="KW-0378">Hydrolase</keyword>
<dbReference type="KEGG" id="pbf:CFX0092_A3086"/>
<evidence type="ECO:0000259" key="5">
    <source>
        <dbReference type="PROSITE" id="PS51635"/>
    </source>
</evidence>
<dbReference type="EMBL" id="LN890655">
    <property type="protein sequence ID" value="CUS04964.2"/>
    <property type="molecule type" value="Genomic_DNA"/>
</dbReference>
<accession>A0A160T4Z9</accession>
<dbReference type="PANTHER" id="PTHR14226:SF29">
    <property type="entry name" value="NEUROPATHY TARGET ESTERASE SWS"/>
    <property type="match status" value="1"/>
</dbReference>
<keyword evidence="3 4" id="KW-0443">Lipid metabolism</keyword>
<dbReference type="PANTHER" id="PTHR14226">
    <property type="entry name" value="NEUROPATHY TARGET ESTERASE/SWISS CHEESE D.MELANOGASTER"/>
    <property type="match status" value="1"/>
</dbReference>
<organism evidence="6 7">
    <name type="scientific">Candidatus Promineifilum breve</name>
    <dbReference type="NCBI Taxonomy" id="1806508"/>
    <lineage>
        <taxon>Bacteria</taxon>
        <taxon>Bacillati</taxon>
        <taxon>Chloroflexota</taxon>
        <taxon>Ardenticatenia</taxon>
        <taxon>Candidatus Promineifilales</taxon>
        <taxon>Candidatus Promineifilaceae</taxon>
        <taxon>Candidatus Promineifilum</taxon>
    </lineage>
</organism>
<feature type="active site" description="Nucleophile" evidence="4">
    <location>
        <position position="45"/>
    </location>
</feature>
<dbReference type="Gene3D" id="3.40.1090.10">
    <property type="entry name" value="Cytosolic phospholipase A2 catalytic domain"/>
    <property type="match status" value="2"/>
</dbReference>
<dbReference type="OrthoDB" id="9770965at2"/>
<evidence type="ECO:0000256" key="4">
    <source>
        <dbReference type="PROSITE-ProRule" id="PRU01161"/>
    </source>
</evidence>
<dbReference type="InterPro" id="IPR016035">
    <property type="entry name" value="Acyl_Trfase/lysoPLipase"/>
</dbReference>
<keyword evidence="2 4" id="KW-0442">Lipid degradation</keyword>
<dbReference type="InterPro" id="IPR002641">
    <property type="entry name" value="PNPLA_dom"/>
</dbReference>
<proteinExistence type="predicted"/>
<comment type="caution">
    <text evidence="4">Lacks conserved residue(s) required for the propagation of feature annotation.</text>
</comment>
<sequence>MSSSNGRLRVGLALGGGVARGLAHIGVLSVLEEAGVPIDCIAGTSMGAIIGASYCAGLGIDDLHDIAARTGWWQVSRPLLSAGGFVTFMRLEQWLIDTIGEFDVGDLAIPFAAVASDLVSGERVVLDKGRLCTAIRASCSVPGFVPPVELDGRKLVDGGITDNIPADVARLLGADYVIGVDIFMPALRRYLGPLGQGLAAVETLVRHAGQGSNECDALIVPHMEGRSYFKFSDYQRLITLGEEATRQQLPAILAALGRADVPAGRPKPPQPVAWPEFAPVITAN</sequence>
<evidence type="ECO:0000313" key="6">
    <source>
        <dbReference type="EMBL" id="CUS04964.2"/>
    </source>
</evidence>
<dbReference type="Proteomes" id="UP000215027">
    <property type="component" value="Chromosome I"/>
</dbReference>
<keyword evidence="7" id="KW-1185">Reference proteome</keyword>
<dbReference type="Pfam" id="PF01734">
    <property type="entry name" value="Patatin"/>
    <property type="match status" value="1"/>
</dbReference>
<dbReference type="AlphaFoldDB" id="A0A160T4Z9"/>
<dbReference type="RefSeq" id="WP_095044234.1">
    <property type="nucleotide sequence ID" value="NZ_LN890655.1"/>
</dbReference>
<feature type="active site" description="Proton acceptor" evidence="4">
    <location>
        <position position="157"/>
    </location>
</feature>
<feature type="short sequence motif" description="DGA/G" evidence="4">
    <location>
        <begin position="157"/>
        <end position="159"/>
    </location>
</feature>
<evidence type="ECO:0000313" key="7">
    <source>
        <dbReference type="Proteomes" id="UP000215027"/>
    </source>
</evidence>
<evidence type="ECO:0000256" key="3">
    <source>
        <dbReference type="ARBA" id="ARBA00023098"/>
    </source>
</evidence>
<gene>
    <name evidence="6" type="ORF">CFX0092_A3086</name>
</gene>
<protein>
    <submittedName>
        <fullName evidence="6">Uncharacterized NTE family protein YlbK</fullName>
    </submittedName>
</protein>
<dbReference type="PROSITE" id="PS51635">
    <property type="entry name" value="PNPLA"/>
    <property type="match status" value="1"/>
</dbReference>
<evidence type="ECO:0000256" key="2">
    <source>
        <dbReference type="ARBA" id="ARBA00022963"/>
    </source>
</evidence>
<dbReference type="InterPro" id="IPR050301">
    <property type="entry name" value="NTE"/>
</dbReference>
<reference evidence="6" key="1">
    <citation type="submission" date="2016-01" db="EMBL/GenBank/DDBJ databases">
        <authorList>
            <person name="Mcilroy J.S."/>
            <person name="Karst M S."/>
            <person name="Albertsen M."/>
        </authorList>
    </citation>
    <scope>NUCLEOTIDE SEQUENCE</scope>
    <source>
        <strain evidence="6">Cfx-K</strain>
    </source>
</reference>
<evidence type="ECO:0000256" key="1">
    <source>
        <dbReference type="ARBA" id="ARBA00022801"/>
    </source>
</evidence>
<dbReference type="GO" id="GO:0016042">
    <property type="term" value="P:lipid catabolic process"/>
    <property type="evidence" value="ECO:0007669"/>
    <property type="project" value="UniProtKB-UniRule"/>
</dbReference>
<feature type="domain" description="PNPLA" evidence="5">
    <location>
        <begin position="12"/>
        <end position="170"/>
    </location>
</feature>